<evidence type="ECO:0000256" key="2">
    <source>
        <dbReference type="ARBA" id="ARBA00023163"/>
    </source>
</evidence>
<dbReference type="CDD" id="cd14703">
    <property type="entry name" value="bZIP_plant_RF2"/>
    <property type="match status" value="1"/>
</dbReference>
<feature type="domain" description="BZIP" evidence="5">
    <location>
        <begin position="220"/>
        <end position="272"/>
    </location>
</feature>
<proteinExistence type="predicted"/>
<keyword evidence="2" id="KW-0804">Transcription</keyword>
<dbReference type="Proteomes" id="UP001341840">
    <property type="component" value="Unassembled WGS sequence"/>
</dbReference>
<keyword evidence="7" id="KW-1185">Reference proteome</keyword>
<evidence type="ECO:0000256" key="4">
    <source>
        <dbReference type="SAM" id="MobiDB-lite"/>
    </source>
</evidence>
<evidence type="ECO:0000313" key="7">
    <source>
        <dbReference type="Proteomes" id="UP001341840"/>
    </source>
</evidence>
<feature type="compositionally biased region" description="Pro residues" evidence="4">
    <location>
        <begin position="22"/>
        <end position="35"/>
    </location>
</feature>
<sequence>MAQLPPKIPNMSPSWPDFSSPPKMPPNFASPPMLPPQNLVAANNGSQYQLHQNPSWVDEFLDFSCARRGAHRRSVSDSITFLEAPLPAEEENLRRNNEESEFDKFDDEQFMSMFTDEIAGGIPMPPTLSSSNTTSDEKETTTSCQNNEVVKKKNWKEKEEEEDEHHHHHQKQQKKLNLKNEADEVESQCKEEEEETDNNALASNNTDNNNVASSNERITDPKRVKRILANRQSAQRSRVRKLQYISELERSVTSLQAEVSVLSPRVAFLDHQRLLLNVDNSAIKQRIAALAQDKIFKDAHQEALKREIERLRQVYHQQNLKKMENNNNNNAPCSSPLRSSPPSPSPKAGIIDVVHLNNSIINIEKEQILNV</sequence>
<reference evidence="6 7" key="1">
    <citation type="journal article" date="2023" name="Plants (Basel)">
        <title>Bridging the Gap: Combining Genomics and Transcriptomics Approaches to Understand Stylosanthes scabra, an Orphan Legume from the Brazilian Caatinga.</title>
        <authorList>
            <person name="Ferreira-Neto J.R.C."/>
            <person name="da Silva M.D."/>
            <person name="Binneck E."/>
            <person name="de Melo N.F."/>
            <person name="da Silva R.H."/>
            <person name="de Melo A.L.T.M."/>
            <person name="Pandolfi V."/>
            <person name="Bustamante F.O."/>
            <person name="Brasileiro-Vidal A.C."/>
            <person name="Benko-Iseppon A.M."/>
        </authorList>
    </citation>
    <scope>NUCLEOTIDE SEQUENCE [LARGE SCALE GENOMIC DNA]</scope>
    <source>
        <tissue evidence="6">Leaves</tissue>
    </source>
</reference>
<evidence type="ECO:0000256" key="1">
    <source>
        <dbReference type="ARBA" id="ARBA00023015"/>
    </source>
</evidence>
<dbReference type="PROSITE" id="PS00036">
    <property type="entry name" value="BZIP_BASIC"/>
    <property type="match status" value="1"/>
</dbReference>
<dbReference type="PANTHER" id="PTHR46391:SF20">
    <property type="entry name" value="BASIC LEUCINE ZIPPER 61"/>
    <property type="match status" value="1"/>
</dbReference>
<dbReference type="SMART" id="SM00338">
    <property type="entry name" value="BRLZ"/>
    <property type="match status" value="1"/>
</dbReference>
<keyword evidence="1" id="KW-0805">Transcription regulation</keyword>
<evidence type="ECO:0000259" key="5">
    <source>
        <dbReference type="PROSITE" id="PS50217"/>
    </source>
</evidence>
<organism evidence="6 7">
    <name type="scientific">Stylosanthes scabra</name>
    <dbReference type="NCBI Taxonomy" id="79078"/>
    <lineage>
        <taxon>Eukaryota</taxon>
        <taxon>Viridiplantae</taxon>
        <taxon>Streptophyta</taxon>
        <taxon>Embryophyta</taxon>
        <taxon>Tracheophyta</taxon>
        <taxon>Spermatophyta</taxon>
        <taxon>Magnoliopsida</taxon>
        <taxon>eudicotyledons</taxon>
        <taxon>Gunneridae</taxon>
        <taxon>Pentapetalae</taxon>
        <taxon>rosids</taxon>
        <taxon>fabids</taxon>
        <taxon>Fabales</taxon>
        <taxon>Fabaceae</taxon>
        <taxon>Papilionoideae</taxon>
        <taxon>50 kb inversion clade</taxon>
        <taxon>dalbergioids sensu lato</taxon>
        <taxon>Dalbergieae</taxon>
        <taxon>Pterocarpus clade</taxon>
        <taxon>Stylosanthes</taxon>
    </lineage>
</organism>
<keyword evidence="3" id="KW-0539">Nucleus</keyword>
<name>A0ABU6QAJ9_9FABA</name>
<feature type="compositionally biased region" description="Low complexity" evidence="4">
    <location>
        <begin position="198"/>
        <end position="215"/>
    </location>
</feature>
<evidence type="ECO:0000256" key="3">
    <source>
        <dbReference type="ARBA" id="ARBA00023242"/>
    </source>
</evidence>
<dbReference type="Gene3D" id="1.20.5.170">
    <property type="match status" value="1"/>
</dbReference>
<dbReference type="EMBL" id="JASCZI010000096">
    <property type="protein sequence ID" value="MED6108620.1"/>
    <property type="molecule type" value="Genomic_DNA"/>
</dbReference>
<accession>A0ABU6QAJ9</accession>
<protein>
    <submittedName>
        <fullName evidence="6">Basic leucine zipper 61</fullName>
    </submittedName>
</protein>
<dbReference type="PANTHER" id="PTHR46391">
    <property type="entry name" value="BASIC LEUCINE ZIPPER 34"/>
    <property type="match status" value="1"/>
</dbReference>
<feature type="region of interest" description="Disordered" evidence="4">
    <location>
        <begin position="1"/>
        <end position="40"/>
    </location>
</feature>
<feature type="region of interest" description="Disordered" evidence="4">
    <location>
        <begin position="118"/>
        <end position="222"/>
    </location>
</feature>
<dbReference type="InterPro" id="IPR004827">
    <property type="entry name" value="bZIP"/>
</dbReference>
<dbReference type="Pfam" id="PF00170">
    <property type="entry name" value="bZIP_1"/>
    <property type="match status" value="1"/>
</dbReference>
<feature type="compositionally biased region" description="Basic residues" evidence="4">
    <location>
        <begin position="166"/>
        <end position="177"/>
    </location>
</feature>
<dbReference type="InterPro" id="IPR046347">
    <property type="entry name" value="bZIP_sf"/>
</dbReference>
<dbReference type="InterPro" id="IPR052483">
    <property type="entry name" value="bZIP_transcription_regulators"/>
</dbReference>
<dbReference type="PROSITE" id="PS50217">
    <property type="entry name" value="BZIP"/>
    <property type="match status" value="1"/>
</dbReference>
<feature type="region of interest" description="Disordered" evidence="4">
    <location>
        <begin position="323"/>
        <end position="348"/>
    </location>
</feature>
<feature type="compositionally biased region" description="Low complexity" evidence="4">
    <location>
        <begin position="325"/>
        <end position="338"/>
    </location>
</feature>
<evidence type="ECO:0000313" key="6">
    <source>
        <dbReference type="EMBL" id="MED6108620.1"/>
    </source>
</evidence>
<feature type="compositionally biased region" description="Basic and acidic residues" evidence="4">
    <location>
        <begin position="178"/>
        <end position="190"/>
    </location>
</feature>
<gene>
    <name evidence="6" type="primary">BZIP61_2</name>
    <name evidence="6" type="ORF">PIB30_025927</name>
</gene>
<dbReference type="InterPro" id="IPR044759">
    <property type="entry name" value="bZIP_RF2"/>
</dbReference>
<dbReference type="SUPFAM" id="SSF57959">
    <property type="entry name" value="Leucine zipper domain"/>
    <property type="match status" value="1"/>
</dbReference>
<comment type="caution">
    <text evidence="6">The sequence shown here is derived from an EMBL/GenBank/DDBJ whole genome shotgun (WGS) entry which is preliminary data.</text>
</comment>